<name>A0A3R7MFM5_TRYRA</name>
<keyword evidence="3" id="KW-1185">Reference proteome</keyword>
<keyword evidence="1" id="KW-1133">Transmembrane helix</keyword>
<keyword evidence="1" id="KW-0472">Membrane</keyword>
<dbReference type="Proteomes" id="UP000283634">
    <property type="component" value="Unassembled WGS sequence"/>
</dbReference>
<keyword evidence="1" id="KW-0812">Transmembrane</keyword>
<gene>
    <name evidence="2" type="ORF">TraAM80_06936</name>
</gene>
<sequence>MPCHLMVACSLPVSVRVAVVGGCWRGVTFFVWVRAESPMRVDLVGCRLFVFFRCTLCYLYFPFSPFFSFLLCPAASQPRSLTSATLQPLTPQRMTMATVRRRAVLGPGGPCAAAAGAQQLLRVRGCFCSF</sequence>
<evidence type="ECO:0000313" key="3">
    <source>
        <dbReference type="Proteomes" id="UP000283634"/>
    </source>
</evidence>
<dbReference type="GeneID" id="40330869"/>
<dbReference type="RefSeq" id="XP_029236438.1">
    <property type="nucleotide sequence ID" value="XM_029383757.1"/>
</dbReference>
<comment type="caution">
    <text evidence="2">The sequence shown here is derived from an EMBL/GenBank/DDBJ whole genome shotgun (WGS) entry which is preliminary data.</text>
</comment>
<accession>A0A3R7MFM5</accession>
<dbReference type="AlphaFoldDB" id="A0A3R7MFM5"/>
<feature type="transmembrane region" description="Helical" evidence="1">
    <location>
        <begin position="44"/>
        <end position="61"/>
    </location>
</feature>
<feature type="transmembrane region" description="Helical" evidence="1">
    <location>
        <begin position="13"/>
        <end position="32"/>
    </location>
</feature>
<evidence type="ECO:0000313" key="2">
    <source>
        <dbReference type="EMBL" id="RNF01622.1"/>
    </source>
</evidence>
<reference evidence="2 3" key="1">
    <citation type="journal article" date="2018" name="BMC Genomics">
        <title>Genomic comparison of Trypanosoma conorhini and Trypanosoma rangeli to Trypanosoma cruzi strains of high and low virulence.</title>
        <authorList>
            <person name="Bradwell K.R."/>
            <person name="Koparde V.N."/>
            <person name="Matveyev A.V."/>
            <person name="Serrano M.G."/>
            <person name="Alves J.M."/>
            <person name="Parikh H."/>
            <person name="Huang B."/>
            <person name="Lee V."/>
            <person name="Espinosa-Alvarez O."/>
            <person name="Ortiz P.A."/>
            <person name="Costa-Martins A.G."/>
            <person name="Teixeira M.M."/>
            <person name="Buck G.A."/>
        </authorList>
    </citation>
    <scope>NUCLEOTIDE SEQUENCE [LARGE SCALE GENOMIC DNA]</scope>
    <source>
        <strain evidence="2 3">AM80</strain>
    </source>
</reference>
<dbReference type="EMBL" id="MKGL01000266">
    <property type="protein sequence ID" value="RNF01622.1"/>
    <property type="molecule type" value="Genomic_DNA"/>
</dbReference>
<evidence type="ECO:0000256" key="1">
    <source>
        <dbReference type="SAM" id="Phobius"/>
    </source>
</evidence>
<protein>
    <submittedName>
        <fullName evidence="2">Uncharacterized protein</fullName>
    </submittedName>
</protein>
<proteinExistence type="predicted"/>
<organism evidence="2 3">
    <name type="scientific">Trypanosoma rangeli</name>
    <dbReference type="NCBI Taxonomy" id="5698"/>
    <lineage>
        <taxon>Eukaryota</taxon>
        <taxon>Discoba</taxon>
        <taxon>Euglenozoa</taxon>
        <taxon>Kinetoplastea</taxon>
        <taxon>Metakinetoplastina</taxon>
        <taxon>Trypanosomatida</taxon>
        <taxon>Trypanosomatidae</taxon>
        <taxon>Trypanosoma</taxon>
        <taxon>Herpetosoma</taxon>
    </lineage>
</organism>